<gene>
    <name evidence="3" type="ORF">D6J04_06750</name>
    <name evidence="2" type="ORF">DB745_09445</name>
    <name evidence="4" type="ORF">DIZ81_09440</name>
</gene>
<reference evidence="4 7" key="2">
    <citation type="submission" date="2018-04" db="EMBL/GenBank/DDBJ databases">
        <title>Whole genome sequence comparison of clinical and drinking water Legionella pneumophila isolates.</title>
        <authorList>
            <person name="Garner E."/>
        </authorList>
    </citation>
    <scope>NUCLEOTIDE SEQUENCE [LARGE SCALE GENOMIC DNA]</scope>
    <source>
        <strain evidence="4 7">WH02</strain>
    </source>
</reference>
<reference evidence="3 6" key="3">
    <citation type="submission" date="2018-09" db="EMBL/GenBank/DDBJ databases">
        <title>Draft genome sequences of Legionella taurinensis isolated from water samples.</title>
        <authorList>
            <person name="Chakeri A."/>
            <person name="Allerberger F."/>
            <person name="Kundi M."/>
            <person name="Ruppitsch W."/>
            <person name="Schmid D."/>
        </authorList>
    </citation>
    <scope>NUCLEOTIDE SEQUENCE [LARGE SCALE GENOMIC DNA]</scope>
    <source>
        <strain evidence="3 6">4570-18-6</strain>
    </source>
</reference>
<dbReference type="Proteomes" id="UP000251035">
    <property type="component" value="Unassembled WGS sequence"/>
</dbReference>
<keyword evidence="5" id="KW-1185">Reference proteome</keyword>
<dbReference type="EMBL" id="QCXM01000009">
    <property type="protein sequence ID" value="PUT46748.1"/>
    <property type="molecule type" value="Genomic_DNA"/>
</dbReference>
<sequence>MCKGDNMPKSLNHGDFPAVKRIKHVHQTPKQVSDFGEIIGKMGPSFFHPEVSRVKFHDRQFENQSDANPAPVSAPGSAGH</sequence>
<name>A0A3A5L4Y8_9GAMM</name>
<dbReference type="EMBL" id="QFGG01000008">
    <property type="protein sequence ID" value="TID41680.1"/>
    <property type="molecule type" value="Genomic_DNA"/>
</dbReference>
<proteinExistence type="predicted"/>
<reference evidence="2 5" key="1">
    <citation type="submission" date="2018-04" db="EMBL/GenBank/DDBJ databases">
        <title>Whole genome sequence comparison of clinical and drinking water Legionella pneumophila isolates associated with the Flint Water Crisis.</title>
        <authorList>
            <person name="Garner E."/>
            <person name="Brown C."/>
            <person name="Schwake O."/>
            <person name="Coil D."/>
            <person name="Jospin G."/>
            <person name="Eisen J."/>
            <person name="Edwards M."/>
            <person name="Pruden A."/>
        </authorList>
    </citation>
    <scope>NUCLEOTIDE SEQUENCE [LARGE SCALE GENOMIC DNA]</scope>
    <source>
        <strain evidence="2 5">Genessee03</strain>
    </source>
</reference>
<accession>A0A3A5L4Y8</accession>
<evidence type="ECO:0000313" key="3">
    <source>
        <dbReference type="EMBL" id="RJT47826.1"/>
    </source>
</evidence>
<evidence type="ECO:0000313" key="7">
    <source>
        <dbReference type="Proteomes" id="UP000306421"/>
    </source>
</evidence>
<evidence type="ECO:0000256" key="1">
    <source>
        <dbReference type="SAM" id="MobiDB-lite"/>
    </source>
</evidence>
<dbReference type="EMBL" id="QZWB01000005">
    <property type="protein sequence ID" value="RJT47826.1"/>
    <property type="molecule type" value="Genomic_DNA"/>
</dbReference>
<dbReference type="Proteomes" id="UP000306421">
    <property type="component" value="Unassembled WGS sequence"/>
</dbReference>
<comment type="caution">
    <text evidence="3">The sequence shown here is derived from an EMBL/GenBank/DDBJ whole genome shotgun (WGS) entry which is preliminary data.</text>
</comment>
<evidence type="ECO:0000313" key="6">
    <source>
        <dbReference type="Proteomes" id="UP000270757"/>
    </source>
</evidence>
<organism evidence="3 6">
    <name type="scientific">Legionella taurinensis</name>
    <dbReference type="NCBI Taxonomy" id="70611"/>
    <lineage>
        <taxon>Bacteria</taxon>
        <taxon>Pseudomonadati</taxon>
        <taxon>Pseudomonadota</taxon>
        <taxon>Gammaproteobacteria</taxon>
        <taxon>Legionellales</taxon>
        <taxon>Legionellaceae</taxon>
        <taxon>Legionella</taxon>
    </lineage>
</organism>
<feature type="region of interest" description="Disordered" evidence="1">
    <location>
        <begin position="58"/>
        <end position="80"/>
    </location>
</feature>
<dbReference type="AlphaFoldDB" id="A0A3A5L4Y8"/>
<evidence type="ECO:0000313" key="2">
    <source>
        <dbReference type="EMBL" id="PUT46748.1"/>
    </source>
</evidence>
<evidence type="ECO:0000313" key="5">
    <source>
        <dbReference type="Proteomes" id="UP000251035"/>
    </source>
</evidence>
<evidence type="ECO:0000313" key="4">
    <source>
        <dbReference type="EMBL" id="TID41680.1"/>
    </source>
</evidence>
<dbReference type="Proteomes" id="UP000270757">
    <property type="component" value="Unassembled WGS sequence"/>
</dbReference>
<protein>
    <submittedName>
        <fullName evidence="3">Uncharacterized protein</fullName>
    </submittedName>
</protein>